<name>A0A0D2FRV1_9EURO</name>
<dbReference type="Proteomes" id="UP000054266">
    <property type="component" value="Unassembled WGS sequence"/>
</dbReference>
<sequence length="359" mass="41649">MGSSTTYSNTAVIAESATFLGLPKEARRMIFKFIIPKIQIYCHYEGPYSEFDHTSKGRIEHPERRWYSCGWHFETALLLVCKQVNLEVKSVIFNAPVTISGHWKGVFCPSDFPPGWDVSSRIVTVDPGRTFTLSKSRSIYGFPFLDPAKCPNLRTVSTSIGRYICRGYNHQVLYPFKLLPVIYQCLRRQFETTEYVATVQLTNLEAICDADALQAAKETDLLIKERNLTFKCTTLFEVVCWEDSACDGEPYREWDPCYDQGPDFQHDFGVLVLWDKHGLRLEGMPSLDNFLRGHDHRMCFDRNTRKADERFPQGHTVWWHDRNNGRLSRWFKSQQLEEPEHLDRKSLASEEATIPVHFD</sequence>
<evidence type="ECO:0000313" key="1">
    <source>
        <dbReference type="EMBL" id="KIW62784.1"/>
    </source>
</evidence>
<proteinExistence type="predicted"/>
<accession>A0A0D2FRV1</accession>
<reference evidence="1 2" key="1">
    <citation type="submission" date="2015-01" db="EMBL/GenBank/DDBJ databases">
        <title>The Genome Sequence of Capronia semiimmersa CBS27337.</title>
        <authorList>
            <consortium name="The Broad Institute Genomics Platform"/>
            <person name="Cuomo C."/>
            <person name="de Hoog S."/>
            <person name="Gorbushina A."/>
            <person name="Stielow B."/>
            <person name="Teixiera M."/>
            <person name="Abouelleil A."/>
            <person name="Chapman S.B."/>
            <person name="Priest M."/>
            <person name="Young S.K."/>
            <person name="Wortman J."/>
            <person name="Nusbaum C."/>
            <person name="Birren B."/>
        </authorList>
    </citation>
    <scope>NUCLEOTIDE SEQUENCE [LARGE SCALE GENOMIC DNA]</scope>
    <source>
        <strain evidence="1 2">CBS 27337</strain>
    </source>
</reference>
<dbReference type="HOGENOM" id="CLU_760774_0_0_1"/>
<evidence type="ECO:0000313" key="2">
    <source>
        <dbReference type="Proteomes" id="UP000054266"/>
    </source>
</evidence>
<gene>
    <name evidence="1" type="ORF">PV04_10916</name>
</gene>
<dbReference type="AlphaFoldDB" id="A0A0D2FRV1"/>
<dbReference type="EMBL" id="KN846963">
    <property type="protein sequence ID" value="KIW62784.1"/>
    <property type="molecule type" value="Genomic_DNA"/>
</dbReference>
<protein>
    <submittedName>
        <fullName evidence="1">Uncharacterized protein</fullName>
    </submittedName>
</protein>
<keyword evidence="2" id="KW-1185">Reference proteome</keyword>
<organism evidence="1 2">
    <name type="scientific">Phialophora macrospora</name>
    <dbReference type="NCBI Taxonomy" id="1851006"/>
    <lineage>
        <taxon>Eukaryota</taxon>
        <taxon>Fungi</taxon>
        <taxon>Dikarya</taxon>
        <taxon>Ascomycota</taxon>
        <taxon>Pezizomycotina</taxon>
        <taxon>Eurotiomycetes</taxon>
        <taxon>Chaetothyriomycetidae</taxon>
        <taxon>Chaetothyriales</taxon>
        <taxon>Herpotrichiellaceae</taxon>
        <taxon>Phialophora</taxon>
    </lineage>
</organism>